<accession>A0A494XAC2</accession>
<dbReference type="PROSITE" id="PS50932">
    <property type="entry name" value="HTH_LACI_2"/>
    <property type="match status" value="1"/>
</dbReference>
<dbReference type="Proteomes" id="UP000270342">
    <property type="component" value="Unassembled WGS sequence"/>
</dbReference>
<dbReference type="Pfam" id="PF00356">
    <property type="entry name" value="LacI"/>
    <property type="match status" value="1"/>
</dbReference>
<dbReference type="Gene3D" id="1.10.260.40">
    <property type="entry name" value="lambda repressor-like DNA-binding domains"/>
    <property type="match status" value="1"/>
</dbReference>
<dbReference type="SUPFAM" id="SSF47413">
    <property type="entry name" value="lambda repressor-like DNA-binding domains"/>
    <property type="match status" value="1"/>
</dbReference>
<feature type="domain" description="HTH lacI-type" evidence="6">
    <location>
        <begin position="2"/>
        <end position="56"/>
    </location>
</feature>
<dbReference type="GO" id="GO:0003700">
    <property type="term" value="F:DNA-binding transcription factor activity"/>
    <property type="evidence" value="ECO:0007669"/>
    <property type="project" value="TreeGrafter"/>
</dbReference>
<evidence type="ECO:0000313" key="8">
    <source>
        <dbReference type="Proteomes" id="UP000270342"/>
    </source>
</evidence>
<organism evidence="7 8">
    <name type="scientific">Pararobbsia silviterrae</name>
    <dbReference type="NCBI Taxonomy" id="1792498"/>
    <lineage>
        <taxon>Bacteria</taxon>
        <taxon>Pseudomonadati</taxon>
        <taxon>Pseudomonadota</taxon>
        <taxon>Betaproteobacteria</taxon>
        <taxon>Burkholderiales</taxon>
        <taxon>Burkholderiaceae</taxon>
        <taxon>Pararobbsia</taxon>
    </lineage>
</organism>
<name>A0A494XAC2_9BURK</name>
<dbReference type="AlphaFoldDB" id="A0A494XAC2"/>
<evidence type="ECO:0000313" key="7">
    <source>
        <dbReference type="EMBL" id="RKP46591.1"/>
    </source>
</evidence>
<dbReference type="Gene3D" id="3.40.50.2300">
    <property type="match status" value="2"/>
</dbReference>
<dbReference type="PANTHER" id="PTHR30146:SF148">
    <property type="entry name" value="HTH-TYPE TRANSCRIPTIONAL REPRESSOR PURR-RELATED"/>
    <property type="match status" value="1"/>
</dbReference>
<proteinExistence type="predicted"/>
<feature type="compositionally biased region" description="Low complexity" evidence="5">
    <location>
        <begin position="328"/>
        <end position="347"/>
    </location>
</feature>
<dbReference type="SMART" id="SM00354">
    <property type="entry name" value="HTH_LACI"/>
    <property type="match status" value="1"/>
</dbReference>
<gene>
    <name evidence="7" type="ORF">D7S86_24125</name>
</gene>
<evidence type="ECO:0000256" key="3">
    <source>
        <dbReference type="ARBA" id="ARBA00023125"/>
    </source>
</evidence>
<dbReference type="EMBL" id="RBZU01000014">
    <property type="protein sequence ID" value="RKP46591.1"/>
    <property type="molecule type" value="Genomic_DNA"/>
</dbReference>
<protein>
    <submittedName>
        <fullName evidence="7">LacI family transcriptional regulator</fullName>
    </submittedName>
</protein>
<dbReference type="InterPro" id="IPR000843">
    <property type="entry name" value="HTH_LacI"/>
</dbReference>
<keyword evidence="4" id="KW-0804">Transcription</keyword>
<evidence type="ECO:0000256" key="5">
    <source>
        <dbReference type="SAM" id="MobiDB-lite"/>
    </source>
</evidence>
<dbReference type="GO" id="GO:0000976">
    <property type="term" value="F:transcription cis-regulatory region binding"/>
    <property type="evidence" value="ECO:0007669"/>
    <property type="project" value="TreeGrafter"/>
</dbReference>
<keyword evidence="3" id="KW-0238">DNA-binding</keyword>
<dbReference type="PROSITE" id="PS00356">
    <property type="entry name" value="HTH_LACI_1"/>
    <property type="match status" value="1"/>
</dbReference>
<keyword evidence="2" id="KW-0805">Transcription regulation</keyword>
<sequence>MSTIKDVAALAGVSYTTVSHVVNNSRPVSDDKRARVLAAIAELNYVPSAVARSLKANATATIGLIVPNNTNPYFAEIARGIEGYFRRNGYCVFLCNSDNDIETQREYLRVLHEKRIDGLIVASAGDDAKAAHALNHAGVPVVIVDRPIPGLRADLVQIDHETGAAMATRHLLDLGHRRIGCIAGPATTAVSVMRVAGFKQAMAEHGIEVLPDAIVAGDFSSPGGYAAASALFDALAPTAIFAGNDLMGIGALRAAAERGIRVPEDCSIVGFDDVELSRYVYPSLTTVGQAILRLGETAASALLDRINGVVSGPTRKLTVEPKLLVRESSAPPSLPASVSSSSHQQKV</sequence>
<keyword evidence="1" id="KW-0678">Repressor</keyword>
<evidence type="ECO:0000259" key="6">
    <source>
        <dbReference type="PROSITE" id="PS50932"/>
    </source>
</evidence>
<evidence type="ECO:0000256" key="2">
    <source>
        <dbReference type="ARBA" id="ARBA00023015"/>
    </source>
</evidence>
<comment type="caution">
    <text evidence="7">The sequence shown here is derived from an EMBL/GenBank/DDBJ whole genome shotgun (WGS) entry which is preliminary data.</text>
</comment>
<reference evidence="7 8" key="1">
    <citation type="submission" date="2018-10" db="EMBL/GenBank/DDBJ databases">
        <title>Robbsia sp. DHC34, isolated from soil.</title>
        <authorList>
            <person name="Gao Z.-H."/>
            <person name="Qiu L.-H."/>
        </authorList>
    </citation>
    <scope>NUCLEOTIDE SEQUENCE [LARGE SCALE GENOMIC DNA]</scope>
    <source>
        <strain evidence="7 8">DHC34</strain>
    </source>
</reference>
<dbReference type="PRINTS" id="PR00036">
    <property type="entry name" value="HTHLACI"/>
</dbReference>
<dbReference type="Pfam" id="PF13377">
    <property type="entry name" value="Peripla_BP_3"/>
    <property type="match status" value="1"/>
</dbReference>
<evidence type="ECO:0000256" key="1">
    <source>
        <dbReference type="ARBA" id="ARBA00022491"/>
    </source>
</evidence>
<dbReference type="OrthoDB" id="8770794at2"/>
<feature type="region of interest" description="Disordered" evidence="5">
    <location>
        <begin position="327"/>
        <end position="347"/>
    </location>
</feature>
<dbReference type="RefSeq" id="WP_121090199.1">
    <property type="nucleotide sequence ID" value="NZ_RBZU01000014.1"/>
</dbReference>
<dbReference type="CDD" id="cd01392">
    <property type="entry name" value="HTH_LacI"/>
    <property type="match status" value="1"/>
</dbReference>
<dbReference type="InterPro" id="IPR010982">
    <property type="entry name" value="Lambda_DNA-bd_dom_sf"/>
</dbReference>
<keyword evidence="8" id="KW-1185">Reference proteome</keyword>
<dbReference type="PANTHER" id="PTHR30146">
    <property type="entry name" value="LACI-RELATED TRANSCRIPTIONAL REPRESSOR"/>
    <property type="match status" value="1"/>
</dbReference>
<dbReference type="SUPFAM" id="SSF53822">
    <property type="entry name" value="Periplasmic binding protein-like I"/>
    <property type="match status" value="1"/>
</dbReference>
<dbReference type="InterPro" id="IPR046335">
    <property type="entry name" value="LacI/GalR-like_sensor"/>
</dbReference>
<evidence type="ECO:0000256" key="4">
    <source>
        <dbReference type="ARBA" id="ARBA00023163"/>
    </source>
</evidence>
<dbReference type="InterPro" id="IPR028082">
    <property type="entry name" value="Peripla_BP_I"/>
</dbReference>